<evidence type="ECO:0000259" key="5">
    <source>
        <dbReference type="PROSITE" id="PS51387"/>
    </source>
</evidence>
<gene>
    <name evidence="6" type="ORF">GGR38_002504</name>
</gene>
<dbReference type="RefSeq" id="WP_183625970.1">
    <property type="nucleotide sequence ID" value="NZ_JACIDX010000009.1"/>
</dbReference>
<dbReference type="Gene3D" id="1.10.45.10">
    <property type="entry name" value="Vanillyl-alcohol Oxidase, Chain A, domain 4"/>
    <property type="match status" value="1"/>
</dbReference>
<evidence type="ECO:0000256" key="3">
    <source>
        <dbReference type="ARBA" id="ARBA00022827"/>
    </source>
</evidence>
<protein>
    <submittedName>
        <fullName evidence="6">4-cresol dehydrogenase (Hydroxylating)</fullName>
        <ecNumber evidence="6">1.17.9.1</ecNumber>
    </submittedName>
</protein>
<evidence type="ECO:0000256" key="1">
    <source>
        <dbReference type="ARBA" id="ARBA00001974"/>
    </source>
</evidence>
<dbReference type="GO" id="GO:0018695">
    <property type="term" value="F:4-cresol dehydrogenase (hydroxylating) activity"/>
    <property type="evidence" value="ECO:0007669"/>
    <property type="project" value="UniProtKB-EC"/>
</dbReference>
<dbReference type="Gene3D" id="3.30.43.10">
    <property type="entry name" value="Uridine Diphospho-n-acetylenolpyruvylglucosamine Reductase, domain 2"/>
    <property type="match status" value="1"/>
</dbReference>
<dbReference type="InterPro" id="IPR016170">
    <property type="entry name" value="Cytok_DH_C_sf"/>
</dbReference>
<dbReference type="PANTHER" id="PTHR11748:SF114">
    <property type="entry name" value="ARYL-ALCOHOL OXIDASE VANILLYL-ALCOHOL OXIDASE (AFU_ORTHOLOGUE AFUA_3G09500)-RELATED"/>
    <property type="match status" value="1"/>
</dbReference>
<sequence length="519" mass="57087">MSILLPTGMNSAAFDRALGDFRRAIGDPWVLSGEEDRQTYIDPYAMGDGLDHDCSAILAPGSVEEVQAIIRIANQHKTPLWPVSRGKNLGYGAASPKEKGDLILDLSRMNRILDVNEKQASCLIEPGVGYFDLFRYLRERNLPLWMSVPGNSWGSVIGNALDRGIGYTPYGDHCETLCGLEVVLPDGSLLRTGMGAMMGAKGWQSYKYGYGPGWDQMFMQSNLGVVVKAGMWLQPEPEMTAKITLALPRFDDAAWALDILCDLRRRDIIQHNIVFGSPVRAASTMSQRADWYTGPGALPDGVSQQMMAKLGLGWWNAKISLFGDEGSVMAQVALIRRLFEPRLGGPLQFEIWKRGDPLEKSATGIPTTMGLQSVNWYGGRGGHLSFAPVLPQDGDMALAYAKKIKAYYEEVGQDYYASFTIGRRHINNVSLILYNRDEPEAVTRVDKLYRHLLKEAAASGFGEYRGHISYMDEVAATYDFADGALARLNGRVKAALDPNNILAPGRNGITGRAHGGDRP</sequence>
<comment type="cofactor">
    <cofactor evidence="1">
        <name>FAD</name>
        <dbReference type="ChEBI" id="CHEBI:57692"/>
    </cofactor>
</comment>
<dbReference type="InterPro" id="IPR004113">
    <property type="entry name" value="FAD-bd_oxidored_4_C"/>
</dbReference>
<dbReference type="GO" id="GO:0008720">
    <property type="term" value="F:D-lactate dehydrogenase (NAD+) activity"/>
    <property type="evidence" value="ECO:0007669"/>
    <property type="project" value="TreeGrafter"/>
</dbReference>
<dbReference type="GO" id="GO:0004458">
    <property type="term" value="F:D-lactate dehydrogenase (cytochrome) activity"/>
    <property type="evidence" value="ECO:0007669"/>
    <property type="project" value="TreeGrafter"/>
</dbReference>
<dbReference type="SUPFAM" id="SSF56176">
    <property type="entry name" value="FAD-binding/transporter-associated domain-like"/>
    <property type="match status" value="1"/>
</dbReference>
<dbReference type="PANTHER" id="PTHR11748">
    <property type="entry name" value="D-LACTATE DEHYDROGENASE"/>
    <property type="match status" value="1"/>
</dbReference>
<dbReference type="Gene3D" id="3.40.462.10">
    <property type="entry name" value="FAD-linked oxidases, C-terminal domain"/>
    <property type="match status" value="1"/>
</dbReference>
<dbReference type="InterPro" id="IPR016167">
    <property type="entry name" value="FAD-bd_PCMH_sub1"/>
</dbReference>
<name>A0A7W6CFE6_9SPHN</name>
<evidence type="ECO:0000256" key="2">
    <source>
        <dbReference type="ARBA" id="ARBA00022630"/>
    </source>
</evidence>
<accession>A0A7W6CFE6</accession>
<comment type="caution">
    <text evidence="6">The sequence shown here is derived from an EMBL/GenBank/DDBJ whole genome shotgun (WGS) entry which is preliminary data.</text>
</comment>
<evidence type="ECO:0000313" key="7">
    <source>
        <dbReference type="Proteomes" id="UP000548867"/>
    </source>
</evidence>
<dbReference type="Pfam" id="PF01565">
    <property type="entry name" value="FAD_binding_4"/>
    <property type="match status" value="1"/>
</dbReference>
<evidence type="ECO:0000313" key="6">
    <source>
        <dbReference type="EMBL" id="MBB3955548.1"/>
    </source>
</evidence>
<keyword evidence="4 6" id="KW-0560">Oxidoreductase</keyword>
<feature type="domain" description="FAD-binding PCMH-type" evidence="5">
    <location>
        <begin position="50"/>
        <end position="236"/>
    </location>
</feature>
<proteinExistence type="predicted"/>
<dbReference type="Pfam" id="PF02913">
    <property type="entry name" value="FAD-oxidase_C"/>
    <property type="match status" value="1"/>
</dbReference>
<evidence type="ECO:0000256" key="4">
    <source>
        <dbReference type="ARBA" id="ARBA00023002"/>
    </source>
</evidence>
<dbReference type="AlphaFoldDB" id="A0A7W6CFE6"/>
<dbReference type="InterPro" id="IPR016164">
    <property type="entry name" value="FAD-linked_Oxase-like_C"/>
</dbReference>
<dbReference type="Gene3D" id="3.30.465.10">
    <property type="match status" value="1"/>
</dbReference>
<dbReference type="InterPro" id="IPR016166">
    <property type="entry name" value="FAD-bd_PCMH"/>
</dbReference>
<dbReference type="InterPro" id="IPR036318">
    <property type="entry name" value="FAD-bd_PCMH-like_sf"/>
</dbReference>
<dbReference type="InterPro" id="IPR016171">
    <property type="entry name" value="Vanillyl_alc_oxidase_C-sub2"/>
</dbReference>
<keyword evidence="7" id="KW-1185">Reference proteome</keyword>
<dbReference type="Proteomes" id="UP000548867">
    <property type="component" value="Unassembled WGS sequence"/>
</dbReference>
<dbReference type="PROSITE" id="PS51387">
    <property type="entry name" value="FAD_PCMH"/>
    <property type="match status" value="1"/>
</dbReference>
<keyword evidence="3" id="KW-0274">FAD</keyword>
<dbReference type="InterPro" id="IPR006094">
    <property type="entry name" value="Oxid_FAD_bind_N"/>
</dbReference>
<keyword evidence="2" id="KW-0285">Flavoprotein</keyword>
<dbReference type="GO" id="GO:1903457">
    <property type="term" value="P:lactate catabolic process"/>
    <property type="evidence" value="ECO:0007669"/>
    <property type="project" value="TreeGrafter"/>
</dbReference>
<organism evidence="6 7">
    <name type="scientific">Novosphingobium sediminicola</name>
    <dbReference type="NCBI Taxonomy" id="563162"/>
    <lineage>
        <taxon>Bacteria</taxon>
        <taxon>Pseudomonadati</taxon>
        <taxon>Pseudomonadota</taxon>
        <taxon>Alphaproteobacteria</taxon>
        <taxon>Sphingomonadales</taxon>
        <taxon>Sphingomonadaceae</taxon>
        <taxon>Novosphingobium</taxon>
    </lineage>
</organism>
<dbReference type="GO" id="GO:0071949">
    <property type="term" value="F:FAD binding"/>
    <property type="evidence" value="ECO:0007669"/>
    <property type="project" value="InterPro"/>
</dbReference>
<reference evidence="6 7" key="1">
    <citation type="submission" date="2020-08" db="EMBL/GenBank/DDBJ databases">
        <title>Genomic Encyclopedia of Type Strains, Phase IV (KMG-IV): sequencing the most valuable type-strain genomes for metagenomic binning, comparative biology and taxonomic classification.</title>
        <authorList>
            <person name="Goeker M."/>
        </authorList>
    </citation>
    <scope>NUCLEOTIDE SEQUENCE [LARGE SCALE GENOMIC DNA]</scope>
    <source>
        <strain evidence="6 7">DSM 27057</strain>
    </source>
</reference>
<dbReference type="SUPFAM" id="SSF55103">
    <property type="entry name" value="FAD-linked oxidases, C-terminal domain"/>
    <property type="match status" value="1"/>
</dbReference>
<dbReference type="EC" id="1.17.9.1" evidence="6"/>
<dbReference type="InterPro" id="IPR016169">
    <property type="entry name" value="FAD-bd_PCMH_sub2"/>
</dbReference>
<dbReference type="EMBL" id="JACIDX010000009">
    <property type="protein sequence ID" value="MBB3955548.1"/>
    <property type="molecule type" value="Genomic_DNA"/>
</dbReference>